<accession>A0A1S0TL55</accession>
<gene>
    <name evidence="1" type="ORF">LOAG_12526</name>
</gene>
<dbReference type="KEGG" id="loa:LOAG_12526"/>
<dbReference type="EMBL" id="JH712091">
    <property type="protein sequence ID" value="EFO15982.2"/>
    <property type="molecule type" value="Genomic_DNA"/>
</dbReference>
<dbReference type="AlphaFoldDB" id="A0A1S0TL55"/>
<reference evidence="1" key="1">
    <citation type="submission" date="2012-04" db="EMBL/GenBank/DDBJ databases">
        <title>The Genome Sequence of Loa loa.</title>
        <authorList>
            <consortium name="The Broad Institute Genome Sequencing Platform"/>
            <consortium name="Broad Institute Genome Sequencing Center for Infectious Disease"/>
            <person name="Nutman T.B."/>
            <person name="Fink D.L."/>
            <person name="Russ C."/>
            <person name="Young S."/>
            <person name="Zeng Q."/>
            <person name="Gargeya S."/>
            <person name="Alvarado L."/>
            <person name="Berlin A."/>
            <person name="Chapman S.B."/>
            <person name="Chen Z."/>
            <person name="Freedman E."/>
            <person name="Gellesch M."/>
            <person name="Goldberg J."/>
            <person name="Griggs A."/>
            <person name="Gujja S."/>
            <person name="Heilman E.R."/>
            <person name="Heiman D."/>
            <person name="Howarth C."/>
            <person name="Mehta T."/>
            <person name="Neiman D."/>
            <person name="Pearson M."/>
            <person name="Roberts A."/>
            <person name="Saif S."/>
            <person name="Shea T."/>
            <person name="Shenoy N."/>
            <person name="Sisk P."/>
            <person name="Stolte C."/>
            <person name="Sykes S."/>
            <person name="White J."/>
            <person name="Yandava C."/>
            <person name="Haas B."/>
            <person name="Henn M.R."/>
            <person name="Nusbaum C."/>
            <person name="Birren B."/>
        </authorList>
    </citation>
    <scope>NUCLEOTIDE SEQUENCE [LARGE SCALE GENOMIC DNA]</scope>
</reference>
<organism evidence="1">
    <name type="scientific">Loa loa</name>
    <name type="common">Eye worm</name>
    <name type="synonym">Filaria loa</name>
    <dbReference type="NCBI Taxonomy" id="7209"/>
    <lineage>
        <taxon>Eukaryota</taxon>
        <taxon>Metazoa</taxon>
        <taxon>Ecdysozoa</taxon>
        <taxon>Nematoda</taxon>
        <taxon>Chromadorea</taxon>
        <taxon>Rhabditida</taxon>
        <taxon>Spirurina</taxon>
        <taxon>Spiruromorpha</taxon>
        <taxon>Filarioidea</taxon>
        <taxon>Onchocercidae</taxon>
        <taxon>Loa</taxon>
    </lineage>
</organism>
<sequence length="104" mass="12299">MIVNILAFRFTEAERKWYSGCCIRILPPSSLLHEQRFGKSSTHATTNVNVFFRPAQWIFWLRHLWHERPYWRHEPPLALLTFSQSFLDVDFIITRLLAGSPGNL</sequence>
<dbReference type="GeneID" id="9949990"/>
<name>A0A1S0TL55_LOALO</name>
<proteinExistence type="predicted"/>
<evidence type="ECO:0000313" key="1">
    <source>
        <dbReference type="EMBL" id="EFO15982.2"/>
    </source>
</evidence>
<dbReference type="InParanoid" id="A0A1S0TL55"/>
<dbReference type="RefSeq" id="XP_020301312.1">
    <property type="nucleotide sequence ID" value="XM_020448556.1"/>
</dbReference>
<dbReference type="CTD" id="9949990"/>
<protein>
    <submittedName>
        <fullName evidence="1">Uncharacterized protein</fullName>
    </submittedName>
</protein>